<evidence type="ECO:0000256" key="1">
    <source>
        <dbReference type="SAM" id="MobiDB-lite"/>
    </source>
</evidence>
<feature type="compositionally biased region" description="Acidic residues" evidence="1">
    <location>
        <begin position="21"/>
        <end position="33"/>
    </location>
</feature>
<proteinExistence type="predicted"/>
<comment type="caution">
    <text evidence="2">The sequence shown here is derived from an EMBL/GenBank/DDBJ whole genome shotgun (WGS) entry which is preliminary data.</text>
</comment>
<organism evidence="2 3">
    <name type="scientific">Elysia crispata</name>
    <name type="common">lettuce slug</name>
    <dbReference type="NCBI Taxonomy" id="231223"/>
    <lineage>
        <taxon>Eukaryota</taxon>
        <taxon>Metazoa</taxon>
        <taxon>Spiralia</taxon>
        <taxon>Lophotrochozoa</taxon>
        <taxon>Mollusca</taxon>
        <taxon>Gastropoda</taxon>
        <taxon>Heterobranchia</taxon>
        <taxon>Euthyneura</taxon>
        <taxon>Panpulmonata</taxon>
        <taxon>Sacoglossa</taxon>
        <taxon>Placobranchoidea</taxon>
        <taxon>Plakobranchidae</taxon>
        <taxon>Elysia</taxon>
    </lineage>
</organism>
<accession>A0AAE1DST6</accession>
<feature type="compositionally biased region" description="Low complexity" evidence="1">
    <location>
        <begin position="47"/>
        <end position="59"/>
    </location>
</feature>
<evidence type="ECO:0000313" key="3">
    <source>
        <dbReference type="Proteomes" id="UP001283361"/>
    </source>
</evidence>
<name>A0AAE1DST6_9GAST</name>
<protein>
    <submittedName>
        <fullName evidence="2">Uncharacterized protein</fullName>
    </submittedName>
</protein>
<dbReference type="EMBL" id="JAWDGP010002732">
    <property type="protein sequence ID" value="KAK3780358.1"/>
    <property type="molecule type" value="Genomic_DNA"/>
</dbReference>
<feature type="region of interest" description="Disordered" evidence="1">
    <location>
        <begin position="18"/>
        <end position="76"/>
    </location>
</feature>
<dbReference type="AlphaFoldDB" id="A0AAE1DST6"/>
<keyword evidence="3" id="KW-1185">Reference proteome</keyword>
<evidence type="ECO:0000313" key="2">
    <source>
        <dbReference type="EMBL" id="KAK3780358.1"/>
    </source>
</evidence>
<dbReference type="Proteomes" id="UP001283361">
    <property type="component" value="Unassembled WGS sequence"/>
</dbReference>
<gene>
    <name evidence="2" type="ORF">RRG08_061979</name>
</gene>
<sequence>MAAQMRHGILFAFIRVPSNLSEEEPDSDPEDPAYEPKPEMGSGPTDSIEASTSAQSSSAPPSPPKSHPVPLLSASGKRKKQVILVDNFHIQKDHDKQSLKVAPDLWIFSSSSGTGKLKKKFLTRATKVCIKSLALYPPLLFRSPGDLWASISSRTTTLSHPTHSTGHSSLICMCLL</sequence>
<reference evidence="2" key="1">
    <citation type="journal article" date="2023" name="G3 (Bethesda)">
        <title>A reference genome for the long-term kleptoplast-retaining sea slug Elysia crispata morphotype clarki.</title>
        <authorList>
            <person name="Eastman K.E."/>
            <person name="Pendleton A.L."/>
            <person name="Shaikh M.A."/>
            <person name="Suttiyut T."/>
            <person name="Ogas R."/>
            <person name="Tomko P."/>
            <person name="Gavelis G."/>
            <person name="Widhalm J.R."/>
            <person name="Wisecaver J.H."/>
        </authorList>
    </citation>
    <scope>NUCLEOTIDE SEQUENCE</scope>
    <source>
        <strain evidence="2">ECLA1</strain>
    </source>
</reference>